<dbReference type="InterPro" id="IPR001200">
    <property type="entry name" value="Phosducin"/>
</dbReference>
<reference evidence="5 6" key="1">
    <citation type="journal article" date="2024" name="bioRxiv">
        <title>A reference genome for Trichogramma kaykai: A tiny desert-dwelling parasitoid wasp with competing sex-ratio distorters.</title>
        <authorList>
            <person name="Culotta J."/>
            <person name="Lindsey A.R."/>
        </authorList>
    </citation>
    <scope>NUCLEOTIDE SEQUENCE [LARGE SCALE GENOMIC DNA]</scope>
    <source>
        <strain evidence="5 6">KSX58</strain>
    </source>
</reference>
<comment type="similarity">
    <text evidence="1">Belongs to the phosducin family.</text>
</comment>
<dbReference type="Proteomes" id="UP001627154">
    <property type="component" value="Unassembled WGS sequence"/>
</dbReference>
<proteinExistence type="inferred from homology"/>
<dbReference type="CDD" id="cd02987">
    <property type="entry name" value="Phd_like_Phd"/>
    <property type="match status" value="1"/>
</dbReference>
<dbReference type="Gene3D" id="1.10.168.10">
    <property type="entry name" value="Phosducin, domain 2"/>
    <property type="match status" value="1"/>
</dbReference>
<dbReference type="InterPro" id="IPR024253">
    <property type="entry name" value="Phosducin_thioredoxin-like_dom"/>
</dbReference>
<dbReference type="PANTHER" id="PTHR46052:SF1">
    <property type="entry name" value="PHOSDUCIN-LIKE PROTEIN"/>
    <property type="match status" value="1"/>
</dbReference>
<feature type="region of interest" description="Disordered" evidence="3">
    <location>
        <begin position="1"/>
        <end position="66"/>
    </location>
</feature>
<evidence type="ECO:0000256" key="3">
    <source>
        <dbReference type="SAM" id="MobiDB-lite"/>
    </source>
</evidence>
<dbReference type="InterPro" id="IPR023196">
    <property type="entry name" value="Phosducin_N_dom_sf"/>
</dbReference>
<evidence type="ECO:0000259" key="4">
    <source>
        <dbReference type="Pfam" id="PF02114"/>
    </source>
</evidence>
<evidence type="ECO:0000256" key="2">
    <source>
        <dbReference type="ARBA" id="ARBA00022553"/>
    </source>
</evidence>
<protein>
    <recommendedName>
        <fullName evidence="4">Phosducin domain-containing protein</fullName>
    </recommendedName>
</protein>
<dbReference type="InterPro" id="IPR051499">
    <property type="entry name" value="Phosducin-like_reg"/>
</dbReference>
<feature type="domain" description="Phosducin" evidence="4">
    <location>
        <begin position="52"/>
        <end position="267"/>
    </location>
</feature>
<dbReference type="PANTHER" id="PTHR46052">
    <property type="entry name" value="PHOSDUCIN-LIKE PROTEIN"/>
    <property type="match status" value="1"/>
</dbReference>
<evidence type="ECO:0000313" key="6">
    <source>
        <dbReference type="Proteomes" id="UP001627154"/>
    </source>
</evidence>
<dbReference type="PRINTS" id="PR00677">
    <property type="entry name" value="PHOSDUCIN"/>
</dbReference>
<dbReference type="AlphaFoldDB" id="A0ABD2XKX3"/>
<accession>A0ABD2XKX3</accession>
<keyword evidence="6" id="KW-1185">Reference proteome</keyword>
<feature type="compositionally biased region" description="Basic and acidic residues" evidence="3">
    <location>
        <begin position="1"/>
        <end position="10"/>
    </location>
</feature>
<evidence type="ECO:0000313" key="5">
    <source>
        <dbReference type="EMBL" id="KAL3405569.1"/>
    </source>
</evidence>
<sequence>MATLEDKILGEKSQYYCSSSSEDEDESNSDKEEDAAAGAASAQPEQTSIEFSEWDGTSSNTGPKGVIRDWQRFKQIETEKRAEQEKERIELMKKLSFTCQSQLDEEREKMLETDPDLAELMADQFLLDYQKQRMMEMMAKAEKLHFGQLFELDGSEDFLNAIDNEDKTVTVIVHIYQKDVPACDAMNGCLITLAEEYPAVKFCKIIASKVGVSKHFKKEGVPALLVYKNGQIIGNFVQLSASLGDDFYSSDVESFLIEHGLLNDKRCVPAIIKSKEDDDSDSD</sequence>
<evidence type="ECO:0000256" key="1">
    <source>
        <dbReference type="ARBA" id="ARBA00009686"/>
    </source>
</evidence>
<name>A0ABD2XKX3_9HYME</name>
<organism evidence="5 6">
    <name type="scientific">Trichogramma kaykai</name>
    <dbReference type="NCBI Taxonomy" id="54128"/>
    <lineage>
        <taxon>Eukaryota</taxon>
        <taxon>Metazoa</taxon>
        <taxon>Ecdysozoa</taxon>
        <taxon>Arthropoda</taxon>
        <taxon>Hexapoda</taxon>
        <taxon>Insecta</taxon>
        <taxon>Pterygota</taxon>
        <taxon>Neoptera</taxon>
        <taxon>Endopterygota</taxon>
        <taxon>Hymenoptera</taxon>
        <taxon>Apocrita</taxon>
        <taxon>Proctotrupomorpha</taxon>
        <taxon>Chalcidoidea</taxon>
        <taxon>Trichogrammatidae</taxon>
        <taxon>Trichogramma</taxon>
    </lineage>
</organism>
<comment type="caution">
    <text evidence="5">The sequence shown here is derived from an EMBL/GenBank/DDBJ whole genome shotgun (WGS) entry which is preliminary data.</text>
</comment>
<feature type="compositionally biased region" description="Acidic residues" evidence="3">
    <location>
        <begin position="21"/>
        <end position="35"/>
    </location>
</feature>
<dbReference type="InterPro" id="IPR036249">
    <property type="entry name" value="Thioredoxin-like_sf"/>
</dbReference>
<gene>
    <name evidence="5" type="ORF">TKK_001951</name>
</gene>
<keyword evidence="2" id="KW-0597">Phosphoprotein</keyword>
<dbReference type="Pfam" id="PF02114">
    <property type="entry name" value="Phosducin"/>
    <property type="match status" value="1"/>
</dbReference>
<feature type="compositionally biased region" description="Polar residues" evidence="3">
    <location>
        <begin position="43"/>
        <end position="62"/>
    </location>
</feature>
<dbReference type="EMBL" id="JBJJXI010000020">
    <property type="protein sequence ID" value="KAL3405569.1"/>
    <property type="molecule type" value="Genomic_DNA"/>
</dbReference>
<dbReference type="SUPFAM" id="SSF52833">
    <property type="entry name" value="Thioredoxin-like"/>
    <property type="match status" value="1"/>
</dbReference>
<dbReference type="Gene3D" id="3.40.30.10">
    <property type="entry name" value="Glutaredoxin"/>
    <property type="match status" value="1"/>
</dbReference>